<comment type="caution">
    <text evidence="2">The sequence shown here is derived from an EMBL/GenBank/DDBJ whole genome shotgun (WGS) entry which is preliminary data.</text>
</comment>
<dbReference type="Gene3D" id="3.90.1580.10">
    <property type="entry name" value="paralog of FGE (formylglycine-generating enzyme)"/>
    <property type="match status" value="1"/>
</dbReference>
<dbReference type="SUPFAM" id="SSF56436">
    <property type="entry name" value="C-type lectin-like"/>
    <property type="match status" value="1"/>
</dbReference>
<keyword evidence="3" id="KW-1185">Reference proteome</keyword>
<dbReference type="AlphaFoldDB" id="A0A4V2FSN7"/>
<dbReference type="InterPro" id="IPR051043">
    <property type="entry name" value="Sulfatase_Mod_Factor_Kinase"/>
</dbReference>
<dbReference type="InterPro" id="IPR016187">
    <property type="entry name" value="CTDL_fold"/>
</dbReference>
<accession>A0A4V2FSN7</accession>
<feature type="domain" description="Sulfatase-modifying factor enzyme-like" evidence="1">
    <location>
        <begin position="16"/>
        <end position="316"/>
    </location>
</feature>
<evidence type="ECO:0000313" key="2">
    <source>
        <dbReference type="EMBL" id="RZT94975.1"/>
    </source>
</evidence>
<dbReference type="InterPro" id="IPR042095">
    <property type="entry name" value="SUMF_sf"/>
</dbReference>
<dbReference type="PANTHER" id="PTHR23150:SF19">
    <property type="entry name" value="FORMYLGLYCINE-GENERATING ENZYME"/>
    <property type="match status" value="1"/>
</dbReference>
<name>A0A4V2FSN7_9BURK</name>
<organism evidence="2 3">
    <name type="scientific">Rivibacter subsaxonicus</name>
    <dbReference type="NCBI Taxonomy" id="457575"/>
    <lineage>
        <taxon>Bacteria</taxon>
        <taxon>Pseudomonadati</taxon>
        <taxon>Pseudomonadota</taxon>
        <taxon>Betaproteobacteria</taxon>
        <taxon>Burkholderiales</taxon>
        <taxon>Rivibacter</taxon>
    </lineage>
</organism>
<dbReference type="Pfam" id="PF03781">
    <property type="entry name" value="FGE-sulfatase"/>
    <property type="match status" value="1"/>
</dbReference>
<dbReference type="RefSeq" id="WP_207225075.1">
    <property type="nucleotide sequence ID" value="NZ_SHKP01000007.1"/>
</dbReference>
<protein>
    <submittedName>
        <fullName evidence="2">Formylglycine-generating enzyme required for sulfatase activity</fullName>
    </submittedName>
</protein>
<dbReference type="EMBL" id="SHKP01000007">
    <property type="protein sequence ID" value="RZT94975.1"/>
    <property type="molecule type" value="Genomic_DNA"/>
</dbReference>
<dbReference type="Proteomes" id="UP000293671">
    <property type="component" value="Unassembled WGS sequence"/>
</dbReference>
<evidence type="ECO:0000259" key="1">
    <source>
        <dbReference type="Pfam" id="PF03781"/>
    </source>
</evidence>
<dbReference type="GO" id="GO:0120147">
    <property type="term" value="F:formylglycine-generating oxidase activity"/>
    <property type="evidence" value="ECO:0007669"/>
    <property type="project" value="TreeGrafter"/>
</dbReference>
<dbReference type="PANTHER" id="PTHR23150">
    <property type="entry name" value="SULFATASE MODIFYING FACTOR 1, 2"/>
    <property type="match status" value="1"/>
</dbReference>
<proteinExistence type="predicted"/>
<gene>
    <name evidence="2" type="ORF">EV670_2721</name>
</gene>
<dbReference type="InterPro" id="IPR005532">
    <property type="entry name" value="SUMF_dom"/>
</dbReference>
<reference evidence="2 3" key="1">
    <citation type="submission" date="2019-02" db="EMBL/GenBank/DDBJ databases">
        <title>Genomic Encyclopedia of Type Strains, Phase IV (KMG-IV): sequencing the most valuable type-strain genomes for metagenomic binning, comparative biology and taxonomic classification.</title>
        <authorList>
            <person name="Goeker M."/>
        </authorList>
    </citation>
    <scope>NUCLEOTIDE SEQUENCE [LARGE SCALE GENOMIC DNA]</scope>
    <source>
        <strain evidence="2 3">DSM 19570</strain>
    </source>
</reference>
<evidence type="ECO:0000313" key="3">
    <source>
        <dbReference type="Proteomes" id="UP000293671"/>
    </source>
</evidence>
<sequence length="328" mass="36454">MVHTEPTQPTTGRPPADNMAWVPGGTFLMGSDHHYPEEAPAHRVTVNGFWMDRTTVTNTEFRRFVEATGYVTLAERPANAADYPGADPALLVPSSVMFQKAAHPVELRGRPSWWTYVAGADWRHPRGPASSLQGLWKHPVVHVAFEDAQAYADWAGKQMPTEAEWEFAARGGLDGAEYAWGAEFTPGGRHQANTWQGEFPWQNLLDDGHEWTAPVGSYPANGYGLFDVAGNVWEWTTDWYQEHARIKHACCTLDNPRGGDPEQSHDPGMPNIRIPRKVMKGGSYLCAPNYCRRYRPAARMPQAIDTSTCHLGFRCIVRAPASTGEVVP</sequence>